<evidence type="ECO:0000256" key="2">
    <source>
        <dbReference type="ARBA" id="ARBA00022676"/>
    </source>
</evidence>
<evidence type="ECO:0000256" key="3">
    <source>
        <dbReference type="ARBA" id="ARBA00022679"/>
    </source>
</evidence>
<dbReference type="InterPro" id="IPR001173">
    <property type="entry name" value="Glyco_trans_2-like"/>
</dbReference>
<dbReference type="InterPro" id="IPR050834">
    <property type="entry name" value="Glycosyltransf_2"/>
</dbReference>
<evidence type="ECO:0000313" key="6">
    <source>
        <dbReference type="Proteomes" id="UP000634667"/>
    </source>
</evidence>
<accession>A0ABQ2WMY6</accession>
<sequence>MSAPRVAALMTTYNSAQYVRETIDSVLHQTFDDFEFVIVDDGSTDSTVEIIKSYHDSRINLFCRKENKGVGYSLQHALDFVTAPFIIKVDSDDISHPTRFEKMVSFLLDNPDISLVKSYFEYFADSDDVVSSERFVARKRDARLINSINTEALIAEHLPRWLCVEHTTYCASTEAVRSAGYPNQRLCEDYALFYKMHEQGRRMACLPEVLVQMRLSNNSVTAALDAEKLRLWFGYLLEFKLPRLERLAGSARKLAIYGSGGLARLLYKLLSEAGFEVLCLIEQQATATLTIGQTRVEVRALQDCLGKKIVIAAQPVRLSVMQQLSESGLQEWRDFMVIA</sequence>
<evidence type="ECO:0000313" key="5">
    <source>
        <dbReference type="EMBL" id="GGW63431.1"/>
    </source>
</evidence>
<dbReference type="EMBL" id="BMYR01000007">
    <property type="protein sequence ID" value="GGW63431.1"/>
    <property type="molecule type" value="Genomic_DNA"/>
</dbReference>
<evidence type="ECO:0000256" key="1">
    <source>
        <dbReference type="ARBA" id="ARBA00006739"/>
    </source>
</evidence>
<comment type="caution">
    <text evidence="5">The sequence shown here is derived from an EMBL/GenBank/DDBJ whole genome shotgun (WGS) entry which is preliminary data.</text>
</comment>
<comment type="similarity">
    <text evidence="1">Belongs to the glycosyltransferase 2 family.</text>
</comment>
<dbReference type="Proteomes" id="UP000634667">
    <property type="component" value="Unassembled WGS sequence"/>
</dbReference>
<evidence type="ECO:0000259" key="4">
    <source>
        <dbReference type="Pfam" id="PF00535"/>
    </source>
</evidence>
<keyword evidence="3" id="KW-0808">Transferase</keyword>
<keyword evidence="2" id="KW-0328">Glycosyltransferase</keyword>
<dbReference type="PANTHER" id="PTHR43685">
    <property type="entry name" value="GLYCOSYLTRANSFERASE"/>
    <property type="match status" value="1"/>
</dbReference>
<dbReference type="InterPro" id="IPR029044">
    <property type="entry name" value="Nucleotide-diphossugar_trans"/>
</dbReference>
<protein>
    <recommendedName>
        <fullName evidence="4">Glycosyltransferase 2-like domain-containing protein</fullName>
    </recommendedName>
</protein>
<dbReference type="SUPFAM" id="SSF53448">
    <property type="entry name" value="Nucleotide-diphospho-sugar transferases"/>
    <property type="match status" value="1"/>
</dbReference>
<name>A0ABQ2WMY6_9ALTE</name>
<dbReference type="Pfam" id="PF00535">
    <property type="entry name" value="Glycos_transf_2"/>
    <property type="match status" value="1"/>
</dbReference>
<reference evidence="6" key="1">
    <citation type="journal article" date="2019" name="Int. J. Syst. Evol. Microbiol.">
        <title>The Global Catalogue of Microorganisms (GCM) 10K type strain sequencing project: providing services to taxonomists for standard genome sequencing and annotation.</title>
        <authorList>
            <consortium name="The Broad Institute Genomics Platform"/>
            <consortium name="The Broad Institute Genome Sequencing Center for Infectious Disease"/>
            <person name="Wu L."/>
            <person name="Ma J."/>
        </authorList>
    </citation>
    <scope>NUCLEOTIDE SEQUENCE [LARGE SCALE GENOMIC DNA]</scope>
    <source>
        <strain evidence="6">KCTC 23723</strain>
    </source>
</reference>
<dbReference type="Gene3D" id="3.90.550.10">
    <property type="entry name" value="Spore Coat Polysaccharide Biosynthesis Protein SpsA, Chain A"/>
    <property type="match status" value="1"/>
</dbReference>
<proteinExistence type="inferred from homology"/>
<gene>
    <name evidence="5" type="ORF">GCM10008111_19350</name>
</gene>
<dbReference type="RefSeq" id="WP_189482953.1">
    <property type="nucleotide sequence ID" value="NZ_BMYR01000007.1"/>
</dbReference>
<organism evidence="5 6">
    <name type="scientific">Alishewanella tabrizica</name>
    <dbReference type="NCBI Taxonomy" id="671278"/>
    <lineage>
        <taxon>Bacteria</taxon>
        <taxon>Pseudomonadati</taxon>
        <taxon>Pseudomonadota</taxon>
        <taxon>Gammaproteobacteria</taxon>
        <taxon>Alteromonadales</taxon>
        <taxon>Alteromonadaceae</taxon>
        <taxon>Alishewanella</taxon>
    </lineage>
</organism>
<dbReference type="PANTHER" id="PTHR43685:SF5">
    <property type="entry name" value="GLYCOSYLTRANSFERASE EPSE-RELATED"/>
    <property type="match status" value="1"/>
</dbReference>
<keyword evidence="6" id="KW-1185">Reference proteome</keyword>
<feature type="domain" description="Glycosyltransferase 2-like" evidence="4">
    <location>
        <begin position="9"/>
        <end position="140"/>
    </location>
</feature>